<organism evidence="2 3">
    <name type="scientific">candidate division WWE3 bacterium GW2011_GWA1_41_8</name>
    <dbReference type="NCBI Taxonomy" id="1619103"/>
    <lineage>
        <taxon>Bacteria</taxon>
        <taxon>Katanobacteria</taxon>
    </lineage>
</organism>
<feature type="transmembrane region" description="Helical" evidence="1">
    <location>
        <begin position="58"/>
        <end position="78"/>
    </location>
</feature>
<comment type="caution">
    <text evidence="2">The sequence shown here is derived from an EMBL/GenBank/DDBJ whole genome shotgun (WGS) entry which is preliminary data.</text>
</comment>
<feature type="transmembrane region" description="Helical" evidence="1">
    <location>
        <begin position="90"/>
        <end position="109"/>
    </location>
</feature>
<accession>A0A0G1A8F5</accession>
<proteinExistence type="predicted"/>
<name>A0A0G1A8F5_UNCKA</name>
<evidence type="ECO:0008006" key="4">
    <source>
        <dbReference type="Google" id="ProtNLM"/>
    </source>
</evidence>
<evidence type="ECO:0000313" key="2">
    <source>
        <dbReference type="EMBL" id="KKS21583.1"/>
    </source>
</evidence>
<evidence type="ECO:0000313" key="3">
    <source>
        <dbReference type="Proteomes" id="UP000034920"/>
    </source>
</evidence>
<dbReference type="STRING" id="1619103.UU80_C0026G0015"/>
<dbReference type="EMBL" id="LCCA01000026">
    <property type="protein sequence ID" value="KKS21583.1"/>
    <property type="molecule type" value="Genomic_DNA"/>
</dbReference>
<dbReference type="Proteomes" id="UP000034920">
    <property type="component" value="Unassembled WGS sequence"/>
</dbReference>
<dbReference type="AlphaFoldDB" id="A0A0G1A8F5"/>
<keyword evidence="1" id="KW-1133">Transmembrane helix</keyword>
<reference evidence="2 3" key="1">
    <citation type="journal article" date="2015" name="Nature">
        <title>rRNA introns, odd ribosomes, and small enigmatic genomes across a large radiation of phyla.</title>
        <authorList>
            <person name="Brown C.T."/>
            <person name="Hug L.A."/>
            <person name="Thomas B.C."/>
            <person name="Sharon I."/>
            <person name="Castelle C.J."/>
            <person name="Singh A."/>
            <person name="Wilkins M.J."/>
            <person name="Williams K.H."/>
            <person name="Banfield J.F."/>
        </authorList>
    </citation>
    <scope>NUCLEOTIDE SEQUENCE [LARGE SCALE GENOMIC DNA]</scope>
</reference>
<feature type="transmembrane region" description="Helical" evidence="1">
    <location>
        <begin position="33"/>
        <end position="52"/>
    </location>
</feature>
<protein>
    <recommendedName>
        <fullName evidence="4">Glycosyltransferase RgtA/B/C/D-like domain-containing protein</fullName>
    </recommendedName>
</protein>
<feature type="transmembrane region" description="Helical" evidence="1">
    <location>
        <begin position="6"/>
        <end position="26"/>
    </location>
</feature>
<sequence>LVVLGIRSSVYIVIGLIGALFIFKNIDKGKKNFIFYTLLFSILYLIEITIPSKKLDRYILPTIMGFGLVSTFFYHWACNKAGLFIKSRRTALLLCFIVLLPAAFTILRLHPDYFSFYNPLLGGLKRGIFILEPKWMIGQKEVTSYFEEIKTDRGYEDFAEGESIEEFAGAGGDDRKLVIGFQEKYYTQIWPFIRRTGAWAVISDLSDHAEIADFLVYPVWDDQSAGEDRFNLTKVESVKLRGVDIYNVYERTPLQVSL</sequence>
<gene>
    <name evidence="2" type="ORF">UU80_C0026G0015</name>
</gene>
<feature type="non-terminal residue" evidence="2">
    <location>
        <position position="1"/>
    </location>
</feature>
<keyword evidence="1" id="KW-0812">Transmembrane</keyword>
<keyword evidence="1" id="KW-0472">Membrane</keyword>
<evidence type="ECO:0000256" key="1">
    <source>
        <dbReference type="SAM" id="Phobius"/>
    </source>
</evidence>